<dbReference type="Pfam" id="PF00589">
    <property type="entry name" value="Phage_integrase"/>
    <property type="match status" value="1"/>
</dbReference>
<reference evidence="3 4" key="1">
    <citation type="submission" date="2019-09" db="EMBL/GenBank/DDBJ databases">
        <title>FDA dAtabase for Regulatory Grade micrObial Sequences (FDA-ARGOS): Supporting development and validation of Infectious Disease Dx tests.</title>
        <authorList>
            <person name="Sciortino C."/>
            <person name="Tallon L."/>
            <person name="Sadzewicz L."/>
            <person name="Vavikolanu K."/>
            <person name="Mehta A."/>
            <person name="Aluvathingal J."/>
            <person name="Nadendla S."/>
            <person name="Nandy P."/>
            <person name="Geyer C."/>
            <person name="Yan Y."/>
            <person name="Sichtig H."/>
        </authorList>
    </citation>
    <scope>NUCLEOTIDE SEQUENCE [LARGE SCALE GENOMIC DNA]</scope>
    <source>
        <strain evidence="3 4">FDAARGOS_664</strain>
        <plasmid evidence="3 4">unnamed1</plasmid>
    </source>
</reference>
<name>A0A5P2H7B9_9BURK</name>
<dbReference type="EMBL" id="CP044066">
    <property type="protein sequence ID" value="QET03962.1"/>
    <property type="molecule type" value="Genomic_DNA"/>
</dbReference>
<dbReference type="OrthoDB" id="8956973at2"/>
<accession>A0A5P2H7B9</accession>
<dbReference type="Gene3D" id="1.10.443.10">
    <property type="entry name" value="Intergrase catalytic core"/>
    <property type="match status" value="1"/>
</dbReference>
<gene>
    <name evidence="3" type="ORF">FOB72_17520</name>
</gene>
<dbReference type="RefSeq" id="WP_150374027.1">
    <property type="nucleotide sequence ID" value="NZ_CP044066.1"/>
</dbReference>
<geneLocation type="plasmid" evidence="3">
    <name>unnamed1</name>
</geneLocation>
<keyword evidence="1" id="KW-0233">DNA recombination</keyword>
<dbReference type="PROSITE" id="PS51898">
    <property type="entry name" value="TYR_RECOMBINASE"/>
    <property type="match status" value="1"/>
</dbReference>
<organism evidence="3 4">
    <name type="scientific">Cupriavidus pauculus</name>
    <dbReference type="NCBI Taxonomy" id="82633"/>
    <lineage>
        <taxon>Bacteria</taxon>
        <taxon>Pseudomonadati</taxon>
        <taxon>Pseudomonadota</taxon>
        <taxon>Betaproteobacteria</taxon>
        <taxon>Burkholderiales</taxon>
        <taxon>Burkholderiaceae</taxon>
        <taxon>Cupriavidus</taxon>
    </lineage>
</organism>
<sequence>MDSLWLTDPGRAYSDWQHREAAGADRRPFSERSIVQHRAMFDRFYRHLLRHGATLSSFGPELLDGFWLNKDVADHSLSTRMRYLKLVDRLCRQLMLAGVRTSNPAAELVLRMQWPQDDPPLHFLPKDVELRLQAFTQPVAGDDLVATRCRAIVAMFLGTGVTAREGRHALMHDLHLRGRSPYLHIPAKRPRIARTVPVEPFAIAPLSRWLKIRGRLAVQGELLFTLRQLGTPVTDMSLGNIIRTAFVSIGHTAAEMGPQILRNTYSRRLLSEGLAPPEVSLRLGLTSRRTVDRICATLPRPRSD</sequence>
<dbReference type="AlphaFoldDB" id="A0A5P2H7B9"/>
<dbReference type="GO" id="GO:0006310">
    <property type="term" value="P:DNA recombination"/>
    <property type="evidence" value="ECO:0007669"/>
    <property type="project" value="UniProtKB-KW"/>
</dbReference>
<dbReference type="GO" id="GO:0003677">
    <property type="term" value="F:DNA binding"/>
    <property type="evidence" value="ECO:0007669"/>
    <property type="project" value="InterPro"/>
</dbReference>
<dbReference type="InterPro" id="IPR002104">
    <property type="entry name" value="Integrase_catalytic"/>
</dbReference>
<evidence type="ECO:0000313" key="3">
    <source>
        <dbReference type="EMBL" id="QET03962.1"/>
    </source>
</evidence>
<feature type="domain" description="Tyr recombinase" evidence="2">
    <location>
        <begin position="119"/>
        <end position="304"/>
    </location>
</feature>
<dbReference type="InterPro" id="IPR011010">
    <property type="entry name" value="DNA_brk_join_enz"/>
</dbReference>
<dbReference type="SUPFAM" id="SSF56349">
    <property type="entry name" value="DNA breaking-rejoining enzymes"/>
    <property type="match status" value="1"/>
</dbReference>
<dbReference type="GO" id="GO:0015074">
    <property type="term" value="P:DNA integration"/>
    <property type="evidence" value="ECO:0007669"/>
    <property type="project" value="InterPro"/>
</dbReference>
<dbReference type="Proteomes" id="UP000322822">
    <property type="component" value="Plasmid unnamed1"/>
</dbReference>
<dbReference type="InterPro" id="IPR013762">
    <property type="entry name" value="Integrase-like_cat_sf"/>
</dbReference>
<evidence type="ECO:0000259" key="2">
    <source>
        <dbReference type="PROSITE" id="PS51898"/>
    </source>
</evidence>
<keyword evidence="3" id="KW-0614">Plasmid</keyword>
<evidence type="ECO:0000256" key="1">
    <source>
        <dbReference type="ARBA" id="ARBA00023172"/>
    </source>
</evidence>
<proteinExistence type="predicted"/>
<protein>
    <submittedName>
        <fullName evidence="3">Site-specific integrase</fullName>
    </submittedName>
</protein>
<evidence type="ECO:0000313" key="4">
    <source>
        <dbReference type="Proteomes" id="UP000322822"/>
    </source>
</evidence>